<dbReference type="PANTHER" id="PTHR35271:SF1">
    <property type="entry name" value="ABC TRANSPORTER, SUBSTRATE-BINDING LIPOPROTEIN"/>
    <property type="match status" value="1"/>
</dbReference>
<keyword evidence="1" id="KW-0812">Transmembrane</keyword>
<organism evidence="2 3">
    <name type="scientific">endosymbiont of Galathealinum brachiosum</name>
    <dbReference type="NCBI Taxonomy" id="2200906"/>
    <lineage>
        <taxon>Bacteria</taxon>
        <taxon>Pseudomonadati</taxon>
        <taxon>Pseudomonadota</taxon>
        <taxon>Gammaproteobacteria</taxon>
        <taxon>sulfur-oxidizing symbionts</taxon>
    </lineage>
</organism>
<evidence type="ECO:0000256" key="1">
    <source>
        <dbReference type="SAM" id="Phobius"/>
    </source>
</evidence>
<comment type="caution">
    <text evidence="2">The sequence shown here is derived from an EMBL/GenBank/DDBJ whole genome shotgun (WGS) entry which is preliminary data.</text>
</comment>
<name>A0A370DJV3_9GAMM</name>
<dbReference type="Gene3D" id="3.40.50.2300">
    <property type="match status" value="1"/>
</dbReference>
<keyword evidence="1" id="KW-0472">Membrane</keyword>
<dbReference type="PANTHER" id="PTHR35271">
    <property type="entry name" value="ABC TRANSPORTER, SUBSTRATE-BINDING LIPOPROTEIN-RELATED"/>
    <property type="match status" value="1"/>
</dbReference>
<evidence type="ECO:0008006" key="4">
    <source>
        <dbReference type="Google" id="ProtNLM"/>
    </source>
</evidence>
<dbReference type="AlphaFoldDB" id="A0A370DJV3"/>
<keyword evidence="1" id="KW-1133">Transmembrane helix</keyword>
<feature type="transmembrane region" description="Helical" evidence="1">
    <location>
        <begin position="20"/>
        <end position="39"/>
    </location>
</feature>
<dbReference type="Proteomes" id="UP000254266">
    <property type="component" value="Unassembled WGS sequence"/>
</dbReference>
<keyword evidence="3" id="KW-1185">Reference proteome</keyword>
<dbReference type="InterPro" id="IPR007487">
    <property type="entry name" value="ABC_transpt-TYRBP-like"/>
</dbReference>
<dbReference type="EMBL" id="QFXC01000007">
    <property type="protein sequence ID" value="RDH84436.1"/>
    <property type="molecule type" value="Genomic_DNA"/>
</dbReference>
<evidence type="ECO:0000313" key="3">
    <source>
        <dbReference type="Proteomes" id="UP000254266"/>
    </source>
</evidence>
<proteinExistence type="predicted"/>
<sequence>MKLKGSIDRDKQGVVKPLQLLASSLLLYILSLLFLIIPADTYASTEDKKILIVYQKAHGFSQQLIDYIQEDVSAKGFQVNHLIIKPQLETGRLNRIKINQHQLLISIGSNTTKKLLEAEINKPILSALVPRHIANSLKEAYPEKKNWSSLLIDQPVERQFHLISAIFGPHKNTGILVGPYTDDLKKALTKASTKLEQHIQTDKIESSDQLSASLKALSYSVDLLLTLPDPVIYNKSTIRGILLLAYRNKLPIIGFSQAYVKAGAIAAIYSKPEQVSNQLTNIIEYFFTKHSFEQPVYYPEKFSVALNKNIARSLGIKLATKKSILDQIIKAEKNK</sequence>
<reference evidence="2 3" key="1">
    <citation type="journal article" date="2018" name="ISME J.">
        <title>Endosymbiont genomes yield clues of tubeworm success.</title>
        <authorList>
            <person name="Li Y."/>
            <person name="Liles M.R."/>
            <person name="Halanych K.M."/>
        </authorList>
    </citation>
    <scope>NUCLEOTIDE SEQUENCE [LARGE SCALE GENOMIC DNA]</scope>
    <source>
        <strain evidence="2">A1464</strain>
    </source>
</reference>
<evidence type="ECO:0000313" key="2">
    <source>
        <dbReference type="EMBL" id="RDH84436.1"/>
    </source>
</evidence>
<protein>
    <recommendedName>
        <fullName evidence="4">ABC transporter substrate-binding protein</fullName>
    </recommendedName>
</protein>
<accession>A0A370DJV3</accession>
<dbReference type="Pfam" id="PF04392">
    <property type="entry name" value="ABC_sub_bind"/>
    <property type="match status" value="1"/>
</dbReference>
<gene>
    <name evidence="2" type="ORF">DIZ80_02865</name>
</gene>